<name>A0A0K8NTP6_PISS1</name>
<accession>A0A0K8NTP6</accession>
<dbReference type="PANTHER" id="PTHR42852">
    <property type="entry name" value="THIOL:DISULFIDE INTERCHANGE PROTEIN DSBE"/>
    <property type="match status" value="1"/>
</dbReference>
<feature type="domain" description="Thioredoxin" evidence="5">
    <location>
        <begin position="50"/>
        <end position="190"/>
    </location>
</feature>
<evidence type="ECO:0000259" key="5">
    <source>
        <dbReference type="PROSITE" id="PS51352"/>
    </source>
</evidence>
<dbReference type="InterPro" id="IPR036249">
    <property type="entry name" value="Thioredoxin-like_sf"/>
</dbReference>
<feature type="signal peptide" evidence="4">
    <location>
        <begin position="1"/>
        <end position="40"/>
    </location>
</feature>
<proteinExistence type="predicted"/>
<dbReference type="InterPro" id="IPR013766">
    <property type="entry name" value="Thioredoxin_domain"/>
</dbReference>
<dbReference type="PROSITE" id="PS00194">
    <property type="entry name" value="THIOREDOXIN_1"/>
    <property type="match status" value="1"/>
</dbReference>
<dbReference type="EMBL" id="BBYR01000002">
    <property type="protein sequence ID" value="GAP33733.1"/>
    <property type="molecule type" value="Genomic_DNA"/>
</dbReference>
<dbReference type="InterPro" id="IPR017937">
    <property type="entry name" value="Thioredoxin_CS"/>
</dbReference>
<reference evidence="7" key="1">
    <citation type="submission" date="2015-07" db="EMBL/GenBank/DDBJ databases">
        <title>Discovery of a poly(ethylene terephthalate assimilation.</title>
        <authorList>
            <person name="Yoshida S."/>
            <person name="Hiraga K."/>
            <person name="Takehana T."/>
            <person name="Taniguchi I."/>
            <person name="Yamaji H."/>
            <person name="Maeda Y."/>
            <person name="Toyohara K."/>
            <person name="Miyamoto K."/>
            <person name="Kimura Y."/>
            <person name="Oda K."/>
        </authorList>
    </citation>
    <scope>NUCLEOTIDE SEQUENCE [LARGE SCALE GENOMIC DNA]</scope>
    <source>
        <strain evidence="7">NBRC 110686 / TISTR 2288 / 201-F6</strain>
    </source>
</reference>
<dbReference type="PROSITE" id="PS51352">
    <property type="entry name" value="THIOREDOXIN_2"/>
    <property type="match status" value="1"/>
</dbReference>
<dbReference type="SUPFAM" id="SSF52833">
    <property type="entry name" value="Thioredoxin-like"/>
    <property type="match status" value="1"/>
</dbReference>
<evidence type="ECO:0000256" key="4">
    <source>
        <dbReference type="SAM" id="SignalP"/>
    </source>
</evidence>
<keyword evidence="2" id="KW-0201">Cytochrome c-type biogenesis</keyword>
<dbReference type="STRING" id="1547922.ISF6_0988"/>
<evidence type="ECO:0000256" key="3">
    <source>
        <dbReference type="ARBA" id="ARBA00023284"/>
    </source>
</evidence>
<dbReference type="PANTHER" id="PTHR42852:SF17">
    <property type="entry name" value="THIOREDOXIN-LIKE PROTEIN HI_1115"/>
    <property type="match status" value="1"/>
</dbReference>
<keyword evidence="4" id="KW-0732">Signal</keyword>
<dbReference type="GO" id="GO:0017004">
    <property type="term" value="P:cytochrome complex assembly"/>
    <property type="evidence" value="ECO:0007669"/>
    <property type="project" value="UniProtKB-KW"/>
</dbReference>
<keyword evidence="7" id="KW-1185">Reference proteome</keyword>
<dbReference type="AlphaFoldDB" id="A0A0K8NTP6"/>
<dbReference type="Gene3D" id="3.40.30.10">
    <property type="entry name" value="Glutaredoxin"/>
    <property type="match status" value="1"/>
</dbReference>
<dbReference type="PROSITE" id="PS51318">
    <property type="entry name" value="TAT"/>
    <property type="match status" value="1"/>
</dbReference>
<feature type="chain" id="PRO_5005513309" evidence="4">
    <location>
        <begin position="41"/>
        <end position="191"/>
    </location>
</feature>
<evidence type="ECO:0000256" key="1">
    <source>
        <dbReference type="ARBA" id="ARBA00004196"/>
    </source>
</evidence>
<dbReference type="Proteomes" id="UP000037660">
    <property type="component" value="Unassembled WGS sequence"/>
</dbReference>
<dbReference type="GO" id="GO:0030313">
    <property type="term" value="C:cell envelope"/>
    <property type="evidence" value="ECO:0007669"/>
    <property type="project" value="UniProtKB-SubCell"/>
</dbReference>
<protein>
    <submittedName>
        <fullName evidence="6">Thiol:disulfide oxidoreductase</fullName>
    </submittedName>
</protein>
<evidence type="ECO:0000313" key="6">
    <source>
        <dbReference type="EMBL" id="GAP33733.1"/>
    </source>
</evidence>
<sequence length="191" mass="20416">MSSSSFLAPVRPLPRRACLRRAAAGLAGVALAGLARPVRAAEPEPLQRRWPRGQPTPALDLPLLDGGRWSLAPARGRPVLLNFWASWCEPCRAEMPSLELLAERHAAAGLEVLAVNFRETDAAIRRFLGVMPVSLPILRDADGGAAKAFGVRMFPTTVAIGRDGRVAWSAVGEADWTGALTRPWIAALLAG</sequence>
<comment type="subcellular location">
    <subcellularLocation>
        <location evidence="1">Cell envelope</location>
    </subcellularLocation>
</comment>
<dbReference type="Pfam" id="PF08534">
    <property type="entry name" value="Redoxin"/>
    <property type="match status" value="1"/>
</dbReference>
<reference evidence="6 7" key="2">
    <citation type="journal article" date="2016" name="Science">
        <title>A bacterium that degrades and assimilates poly(ethylene terephthalate).</title>
        <authorList>
            <person name="Yoshida S."/>
            <person name="Hiraga K."/>
            <person name="Takehana T."/>
            <person name="Taniguchi I."/>
            <person name="Yamaji H."/>
            <person name="Maeda Y."/>
            <person name="Toyohara K."/>
            <person name="Miyamoto K."/>
            <person name="Kimura Y."/>
            <person name="Oda K."/>
        </authorList>
    </citation>
    <scope>NUCLEOTIDE SEQUENCE [LARGE SCALE GENOMIC DNA]</scope>
    <source>
        <strain evidence="7">NBRC 110686 / TISTR 2288 / 201-F6</strain>
    </source>
</reference>
<dbReference type="RefSeq" id="WP_054017907.1">
    <property type="nucleotide sequence ID" value="NZ_BBYR01000002.1"/>
</dbReference>
<comment type="caution">
    <text evidence="6">The sequence shown here is derived from an EMBL/GenBank/DDBJ whole genome shotgun (WGS) entry which is preliminary data.</text>
</comment>
<evidence type="ECO:0000256" key="2">
    <source>
        <dbReference type="ARBA" id="ARBA00022748"/>
    </source>
</evidence>
<dbReference type="GO" id="GO:0015036">
    <property type="term" value="F:disulfide oxidoreductase activity"/>
    <property type="evidence" value="ECO:0007669"/>
    <property type="project" value="UniProtKB-ARBA"/>
</dbReference>
<dbReference type="CDD" id="cd02966">
    <property type="entry name" value="TlpA_like_family"/>
    <property type="match status" value="1"/>
</dbReference>
<dbReference type="InterPro" id="IPR050553">
    <property type="entry name" value="Thioredoxin_ResA/DsbE_sf"/>
</dbReference>
<organism evidence="6 7">
    <name type="scientific">Piscinibacter sakaiensis</name>
    <name type="common">Ideonella sakaiensis</name>
    <dbReference type="NCBI Taxonomy" id="1547922"/>
    <lineage>
        <taxon>Bacteria</taxon>
        <taxon>Pseudomonadati</taxon>
        <taxon>Pseudomonadota</taxon>
        <taxon>Betaproteobacteria</taxon>
        <taxon>Burkholderiales</taxon>
        <taxon>Sphaerotilaceae</taxon>
        <taxon>Piscinibacter</taxon>
    </lineage>
</organism>
<evidence type="ECO:0000313" key="7">
    <source>
        <dbReference type="Proteomes" id="UP000037660"/>
    </source>
</evidence>
<keyword evidence="3" id="KW-0676">Redox-active center</keyword>
<dbReference type="InterPro" id="IPR013740">
    <property type="entry name" value="Redoxin"/>
</dbReference>
<dbReference type="InterPro" id="IPR006311">
    <property type="entry name" value="TAT_signal"/>
</dbReference>
<gene>
    <name evidence="6" type="ORF">ISF6_0988</name>
</gene>